<evidence type="ECO:0000313" key="2">
    <source>
        <dbReference type="EMBL" id="TYQ07791.1"/>
    </source>
</evidence>
<dbReference type="InterPro" id="IPR013216">
    <property type="entry name" value="Methyltransf_11"/>
</dbReference>
<dbReference type="InterPro" id="IPR029063">
    <property type="entry name" value="SAM-dependent_MTases_sf"/>
</dbReference>
<dbReference type="EMBL" id="VNIQ01000001">
    <property type="protein sequence ID" value="TYQ07791.1"/>
    <property type="molecule type" value="Genomic_DNA"/>
</dbReference>
<sequence length="226" mass="24790">MGSTEWGIMREPDTAQVAKSFDAMATHYDRQIGRFERFALGDARRWAVDKARGRVVEIAVGTGLNLPLYGKDVDYVIGVDISKAMLDQARARVSEGVSTSVDLRYGDVQELDIPDECVDTLLSTYAFCTIPDPGRAAVEAFRVLVPGGRFVLAEHGPSTNVFARAVMKVVEPLFVRFGSDHLTRDPIGYLEDAGFLIDEVQRSGRGGVVFRVVASKPDPEWTALGH</sequence>
<organism evidence="2">
    <name type="scientific">Nocardia globerula</name>
    <dbReference type="NCBI Taxonomy" id="1818"/>
    <lineage>
        <taxon>Bacteria</taxon>
        <taxon>Bacillati</taxon>
        <taxon>Actinomycetota</taxon>
        <taxon>Actinomycetes</taxon>
        <taxon>Mycobacteriales</taxon>
        <taxon>Nocardiaceae</taxon>
        <taxon>Nocardia</taxon>
    </lineage>
</organism>
<dbReference type="GO" id="GO:0032259">
    <property type="term" value="P:methylation"/>
    <property type="evidence" value="ECO:0007669"/>
    <property type="project" value="UniProtKB-KW"/>
</dbReference>
<proteinExistence type="predicted"/>
<accession>A0A652YVT0</accession>
<keyword evidence="2" id="KW-0808">Transferase</keyword>
<gene>
    <name evidence="2" type="ORF">FNL38_101156</name>
</gene>
<dbReference type="AlphaFoldDB" id="A0A652YVT0"/>
<dbReference type="Gene3D" id="3.40.50.150">
    <property type="entry name" value="Vaccinia Virus protein VP39"/>
    <property type="match status" value="1"/>
</dbReference>
<dbReference type="GO" id="GO:0008757">
    <property type="term" value="F:S-adenosylmethionine-dependent methyltransferase activity"/>
    <property type="evidence" value="ECO:0007669"/>
    <property type="project" value="InterPro"/>
</dbReference>
<evidence type="ECO:0000259" key="1">
    <source>
        <dbReference type="Pfam" id="PF08241"/>
    </source>
</evidence>
<dbReference type="SUPFAM" id="SSF53335">
    <property type="entry name" value="S-adenosyl-L-methionine-dependent methyltransferases"/>
    <property type="match status" value="1"/>
</dbReference>
<dbReference type="InterPro" id="IPR052356">
    <property type="entry name" value="Thiol_S-MT"/>
</dbReference>
<dbReference type="Pfam" id="PF08241">
    <property type="entry name" value="Methyltransf_11"/>
    <property type="match status" value="1"/>
</dbReference>
<reference evidence="2" key="1">
    <citation type="submission" date="2019-07" db="EMBL/GenBank/DDBJ databases">
        <title>Genomic Encyclopedia of Type Strains, Phase IV (KMG-IV): sequencing the most valuable type-strain genomes for metagenomic binning, comparative biology and taxonomic classification.</title>
        <authorList>
            <person name="Goeker M."/>
        </authorList>
    </citation>
    <scope>NUCLEOTIDE SEQUENCE</scope>
    <source>
        <strain evidence="2">DSM 44596</strain>
    </source>
</reference>
<comment type="caution">
    <text evidence="2">The sequence shown here is derived from an EMBL/GenBank/DDBJ whole genome shotgun (WGS) entry which is preliminary data.</text>
</comment>
<dbReference type="CDD" id="cd02440">
    <property type="entry name" value="AdoMet_MTases"/>
    <property type="match status" value="1"/>
</dbReference>
<dbReference type="PANTHER" id="PTHR45036:SF1">
    <property type="entry name" value="METHYLTRANSFERASE LIKE 7A"/>
    <property type="match status" value="1"/>
</dbReference>
<feature type="domain" description="Methyltransferase type 11" evidence="1">
    <location>
        <begin position="57"/>
        <end position="152"/>
    </location>
</feature>
<keyword evidence="2" id="KW-0489">Methyltransferase</keyword>
<protein>
    <submittedName>
        <fullName evidence="2">Phosphatidylethanolamine N-methyltransferase /phosphatidyl-N-methylethanolamine N-methyltransferase</fullName>
    </submittedName>
</protein>
<name>A0A652YVT0_NOCGL</name>
<dbReference type="PANTHER" id="PTHR45036">
    <property type="entry name" value="METHYLTRANSFERASE LIKE 7B"/>
    <property type="match status" value="1"/>
</dbReference>